<evidence type="ECO:0000256" key="1">
    <source>
        <dbReference type="ARBA" id="ARBA00022676"/>
    </source>
</evidence>
<proteinExistence type="predicted"/>
<keyword evidence="2" id="KW-0808">Transferase</keyword>
<dbReference type="NCBIfam" id="TIGR00696">
    <property type="entry name" value="wecG_tagA_cpsF"/>
    <property type="match status" value="1"/>
</dbReference>
<dbReference type="CDD" id="cd06533">
    <property type="entry name" value="Glyco_transf_WecG_TagA"/>
    <property type="match status" value="1"/>
</dbReference>
<keyword evidence="1" id="KW-0328">Glycosyltransferase</keyword>
<dbReference type="PANTHER" id="PTHR34136:SF1">
    <property type="entry name" value="UDP-N-ACETYL-D-MANNOSAMINURONIC ACID TRANSFERASE"/>
    <property type="match status" value="1"/>
</dbReference>
<keyword evidence="4" id="KW-1185">Reference proteome</keyword>
<dbReference type="InterPro" id="IPR004629">
    <property type="entry name" value="WecG_TagA_CpsF"/>
</dbReference>
<dbReference type="AlphaFoldDB" id="A0A4S3K9P5"/>
<sequence>MSTVSGSAGAAHSDGLAPLPAVDILGASVQNVSRAELFKRLERGVLFTPNVDLIMRMRKDREFHDVFHRAEFRVCDSKIVQLASRFLGTPLQEKISGSDFFPAFCEHHSGNPEMRVFLLGAGPGVAAEAMRRINRRLGSDVVIAALSPSFGFERNADECEAIVEAVNRSGASVLAVGLGAPKQEKWIMAHRDRMPGVRIFMGIGATIDFEAGNIQRAPQWMSAIGLEWLFRLLKEPRRLWRRYLVDDMPFLWLVLKQRLGLSTAADR</sequence>
<evidence type="ECO:0000313" key="3">
    <source>
        <dbReference type="EMBL" id="TDU28698.1"/>
    </source>
</evidence>
<name>A0A4S3K9P5_9GAMM</name>
<dbReference type="PANTHER" id="PTHR34136">
    <property type="match status" value="1"/>
</dbReference>
<dbReference type="Pfam" id="PF03808">
    <property type="entry name" value="Glyco_tran_WecG"/>
    <property type="match status" value="1"/>
</dbReference>
<protein>
    <submittedName>
        <fullName evidence="3">Exopolysaccharide biosynthesis WecB/TagA/CpsF family protein</fullName>
    </submittedName>
</protein>
<dbReference type="RefSeq" id="WP_133882226.1">
    <property type="nucleotide sequence ID" value="NZ_MWIN01000002.1"/>
</dbReference>
<reference evidence="3 4" key="1">
    <citation type="submission" date="2019-03" db="EMBL/GenBank/DDBJ databases">
        <title>Genomic Encyclopedia of Type Strains, Phase IV (KMG-IV): sequencing the most valuable type-strain genomes for metagenomic binning, comparative biology and taxonomic classification.</title>
        <authorList>
            <person name="Goeker M."/>
        </authorList>
    </citation>
    <scope>NUCLEOTIDE SEQUENCE [LARGE SCALE GENOMIC DNA]</scope>
    <source>
        <strain evidence="3 4">DSM 26377</strain>
    </source>
</reference>
<dbReference type="GO" id="GO:0016758">
    <property type="term" value="F:hexosyltransferase activity"/>
    <property type="evidence" value="ECO:0007669"/>
    <property type="project" value="TreeGrafter"/>
</dbReference>
<dbReference type="OrthoDB" id="9808602at2"/>
<evidence type="ECO:0000256" key="2">
    <source>
        <dbReference type="ARBA" id="ARBA00022679"/>
    </source>
</evidence>
<gene>
    <name evidence="3" type="ORF">DFR24_3073</name>
</gene>
<evidence type="ECO:0000313" key="4">
    <source>
        <dbReference type="Proteomes" id="UP000295341"/>
    </source>
</evidence>
<dbReference type="EMBL" id="SOBT01000009">
    <property type="protein sequence ID" value="TDU28698.1"/>
    <property type="molecule type" value="Genomic_DNA"/>
</dbReference>
<comment type="caution">
    <text evidence="3">The sequence shown here is derived from an EMBL/GenBank/DDBJ whole genome shotgun (WGS) entry which is preliminary data.</text>
</comment>
<accession>A0A4S3K9P5</accession>
<dbReference type="Proteomes" id="UP000295341">
    <property type="component" value="Unassembled WGS sequence"/>
</dbReference>
<organism evidence="3 4">
    <name type="scientific">Panacagrimonas perspica</name>
    <dbReference type="NCBI Taxonomy" id="381431"/>
    <lineage>
        <taxon>Bacteria</taxon>
        <taxon>Pseudomonadati</taxon>
        <taxon>Pseudomonadota</taxon>
        <taxon>Gammaproteobacteria</taxon>
        <taxon>Nevskiales</taxon>
        <taxon>Nevskiaceae</taxon>
        <taxon>Panacagrimonas</taxon>
    </lineage>
</organism>